<dbReference type="InterPro" id="IPR002938">
    <property type="entry name" value="FAD-bd"/>
</dbReference>
<feature type="binding site" evidence="5">
    <location>
        <position position="300"/>
    </location>
    <ligand>
        <name>FAD</name>
        <dbReference type="ChEBI" id="CHEBI:57692"/>
    </ligand>
</feature>
<evidence type="ECO:0000313" key="8">
    <source>
        <dbReference type="Proteomes" id="UP000231879"/>
    </source>
</evidence>
<keyword evidence="4 5" id="KW-0503">Monooxygenase</keyword>
<comment type="subunit">
    <text evidence="5">Monomer.</text>
</comment>
<dbReference type="Proteomes" id="UP000231879">
    <property type="component" value="Unassembled WGS sequence"/>
</dbReference>
<name>A0ABX4NN10_9LEPT</name>
<dbReference type="PANTHER" id="PTHR46972:SF1">
    <property type="entry name" value="FAD DEPENDENT OXIDOREDUCTASE DOMAIN-CONTAINING PROTEIN"/>
    <property type="match status" value="1"/>
</dbReference>
<dbReference type="RefSeq" id="WP_100761679.1">
    <property type="nucleotide sequence ID" value="NZ_NPDS01000002.1"/>
</dbReference>
<comment type="catalytic activity">
    <reaction evidence="5">
        <text>a tetracycline + NADPH + O2 + H(+) = an 11a-hydroxytetracycline + NADP(+) + H2O</text>
        <dbReference type="Rhea" id="RHEA:61444"/>
        <dbReference type="ChEBI" id="CHEBI:15377"/>
        <dbReference type="ChEBI" id="CHEBI:15378"/>
        <dbReference type="ChEBI" id="CHEBI:15379"/>
        <dbReference type="ChEBI" id="CHEBI:57783"/>
        <dbReference type="ChEBI" id="CHEBI:58349"/>
        <dbReference type="ChEBI" id="CHEBI:144644"/>
        <dbReference type="ChEBI" id="CHEBI:144645"/>
    </reaction>
</comment>
<dbReference type="Gene3D" id="3.50.50.60">
    <property type="entry name" value="FAD/NAD(P)-binding domain"/>
    <property type="match status" value="1"/>
</dbReference>
<dbReference type="Pfam" id="PF01494">
    <property type="entry name" value="FAD_binding_3"/>
    <property type="match status" value="1"/>
</dbReference>
<dbReference type="EC" id="1.14.13.-" evidence="5"/>
<gene>
    <name evidence="7" type="ORF">CH367_06520</name>
</gene>
<keyword evidence="1 5" id="KW-0285">Flavoprotein</keyword>
<keyword evidence="2 5" id="KW-0274">FAD</keyword>
<keyword evidence="3 5" id="KW-0560">Oxidoreductase</keyword>
<evidence type="ECO:0000256" key="4">
    <source>
        <dbReference type="ARBA" id="ARBA00023033"/>
    </source>
</evidence>
<feature type="binding site" evidence="5">
    <location>
        <position position="51"/>
    </location>
    <ligand>
        <name>FAD</name>
        <dbReference type="ChEBI" id="CHEBI:57692"/>
    </ligand>
</feature>
<evidence type="ECO:0000256" key="3">
    <source>
        <dbReference type="ARBA" id="ARBA00023002"/>
    </source>
</evidence>
<evidence type="ECO:0000256" key="1">
    <source>
        <dbReference type="ARBA" id="ARBA00022630"/>
    </source>
</evidence>
<keyword evidence="5" id="KW-0963">Cytoplasm</keyword>
<proteinExistence type="inferred from homology"/>
<feature type="binding site" evidence="5">
    <location>
        <position position="44"/>
    </location>
    <ligand>
        <name>NADPH</name>
        <dbReference type="ChEBI" id="CHEBI:57783"/>
    </ligand>
</feature>
<evidence type="ECO:0000256" key="5">
    <source>
        <dbReference type="HAMAP-Rule" id="MF_00845"/>
    </source>
</evidence>
<comment type="domain">
    <text evidence="5">Consists of an N-terminal FAD-binding domain with a Rossman fold and a C-terminal substrate-binding domain.</text>
</comment>
<dbReference type="EMBL" id="NPDS01000002">
    <property type="protein sequence ID" value="PJZ58042.1"/>
    <property type="molecule type" value="Genomic_DNA"/>
</dbReference>
<comment type="cofactor">
    <cofactor evidence="5">
        <name>FAD</name>
        <dbReference type="ChEBI" id="CHEBI:57692"/>
    </cofactor>
</comment>
<dbReference type="InterPro" id="IPR036188">
    <property type="entry name" value="FAD/NAD-bd_sf"/>
</dbReference>
<dbReference type="PANTHER" id="PTHR46972">
    <property type="entry name" value="MONOOXYGENASE ASQM-RELATED"/>
    <property type="match status" value="1"/>
</dbReference>
<comment type="similarity">
    <text evidence="5">Belongs to the aromatic-ring hydroxylase family. TetX subfamily.</text>
</comment>
<keyword evidence="5" id="KW-0521">NADP</keyword>
<keyword evidence="5" id="KW-0547">Nucleotide-binding</keyword>
<keyword evidence="8" id="KW-1185">Reference proteome</keyword>
<comment type="function">
    <text evidence="5">An FAD-requiring monooxygenase active on some tetracycline antibiotic derivatives, which leads to their inactivation. Hydroxylates carbon 11a of tetracycline and some analogs.</text>
</comment>
<evidence type="ECO:0000256" key="2">
    <source>
        <dbReference type="ARBA" id="ARBA00022827"/>
    </source>
</evidence>
<organism evidence="7 8">
    <name type="scientific">Leptospira barantonii</name>
    <dbReference type="NCBI Taxonomy" id="2023184"/>
    <lineage>
        <taxon>Bacteria</taxon>
        <taxon>Pseudomonadati</taxon>
        <taxon>Spirochaetota</taxon>
        <taxon>Spirochaetia</taxon>
        <taxon>Leptospirales</taxon>
        <taxon>Leptospiraceae</taxon>
        <taxon>Leptospira</taxon>
    </lineage>
</organism>
<sequence length="378" mass="40496">MTHTKHIPIAIIGGGLGGLTLARVLHVHGIQATVFEAESSANSRTQGGMLDIHENDGQLALKAAGLFEEKFPKIIHAGGQASRVLDRNGNVLFEEPDDGSSTRPEVKRGDLRQILLDSLPAEAVLWGYKVKEVSSIGDGKHEVIFTNGSVITTDLLVGADGAWSKVRPILSQAKPSYVGTMFVETYLYDCDLRHKASADAVGSGALFALSPGKGIVAHREPDGVLHAYVALEKSEDWISQIDFSDKQTALSRVVQEFEGWAPELTALITESDTSPVPRSLHALPSDHTWDRIPGVTLIGDAAHLMVPSGEGANLAMYDGAELGKAIAANPNDIERALEIYEAELFSRSASAAVDAEVIFKVCYGDNAPQSMVDFFANV</sequence>
<reference evidence="7 8" key="1">
    <citation type="submission" date="2017-07" db="EMBL/GenBank/DDBJ databases">
        <title>Leptospira spp. isolated from tropical soils.</title>
        <authorList>
            <person name="Thibeaux R."/>
            <person name="Iraola G."/>
            <person name="Ferres I."/>
            <person name="Bierque E."/>
            <person name="Girault D."/>
            <person name="Soupe-Gilbert M.-E."/>
            <person name="Picardeau M."/>
            <person name="Goarant C."/>
        </authorList>
    </citation>
    <scope>NUCLEOTIDE SEQUENCE [LARGE SCALE GENOMIC DNA]</scope>
    <source>
        <strain evidence="7 8">FH4-C-A1</strain>
    </source>
</reference>
<dbReference type="SUPFAM" id="SSF51905">
    <property type="entry name" value="FAD/NAD(P)-binding domain"/>
    <property type="match status" value="1"/>
</dbReference>
<evidence type="ECO:0000313" key="7">
    <source>
        <dbReference type="EMBL" id="PJZ58042.1"/>
    </source>
</evidence>
<protein>
    <recommendedName>
        <fullName evidence="5">Flavin-dependent monooxygenase</fullName>
    </recommendedName>
    <alternativeName>
        <fullName evidence="5">TetX monooxygenase</fullName>
        <shortName evidence="5">TetX</shortName>
        <ecNumber evidence="5">1.14.13.-</ecNumber>
    </alternativeName>
</protein>
<dbReference type="PRINTS" id="PR00420">
    <property type="entry name" value="RNGMNOXGNASE"/>
</dbReference>
<feature type="binding site" evidence="5">
    <location>
        <position position="108"/>
    </location>
    <ligand>
        <name>FAD</name>
        <dbReference type="ChEBI" id="CHEBI:57692"/>
    </ligand>
</feature>
<dbReference type="InterPro" id="IPR043683">
    <property type="entry name" value="TetX_monooxygenase"/>
</dbReference>
<evidence type="ECO:0000259" key="6">
    <source>
        <dbReference type="Pfam" id="PF01494"/>
    </source>
</evidence>
<accession>A0ABX4NN10</accession>
<comment type="subcellular location">
    <subcellularLocation>
        <location evidence="5">Cytoplasm</location>
    </subcellularLocation>
</comment>
<feature type="domain" description="FAD-binding" evidence="6">
    <location>
        <begin position="8"/>
        <end position="343"/>
    </location>
</feature>
<comment type="caution">
    <text evidence="7">The sequence shown here is derived from an EMBL/GenBank/DDBJ whole genome shotgun (WGS) entry which is preliminary data.</text>
</comment>
<dbReference type="HAMAP" id="MF_00845">
    <property type="entry name" value="TetX_monooxygenase"/>
    <property type="match status" value="1"/>
</dbReference>